<feature type="transmembrane region" description="Helical" evidence="1">
    <location>
        <begin position="162"/>
        <end position="182"/>
    </location>
</feature>
<name>A0AAD7B5I1_9AGAR</name>
<organism evidence="3 4">
    <name type="scientific">Roridomyces roridus</name>
    <dbReference type="NCBI Taxonomy" id="1738132"/>
    <lineage>
        <taxon>Eukaryota</taxon>
        <taxon>Fungi</taxon>
        <taxon>Dikarya</taxon>
        <taxon>Basidiomycota</taxon>
        <taxon>Agaricomycotina</taxon>
        <taxon>Agaricomycetes</taxon>
        <taxon>Agaricomycetidae</taxon>
        <taxon>Agaricales</taxon>
        <taxon>Marasmiineae</taxon>
        <taxon>Mycenaceae</taxon>
        <taxon>Roridomyces</taxon>
    </lineage>
</organism>
<feature type="domain" description="DUF6534" evidence="2">
    <location>
        <begin position="167"/>
        <end position="253"/>
    </location>
</feature>
<feature type="transmembrane region" description="Helical" evidence="1">
    <location>
        <begin position="50"/>
        <end position="71"/>
    </location>
</feature>
<gene>
    <name evidence="3" type="ORF">FB45DRAFT_1009937</name>
</gene>
<accession>A0AAD7B5I1</accession>
<keyword evidence="1" id="KW-1133">Transmembrane helix</keyword>
<dbReference type="EMBL" id="JARKIF010000035">
    <property type="protein sequence ID" value="KAJ7610424.1"/>
    <property type="molecule type" value="Genomic_DNA"/>
</dbReference>
<protein>
    <recommendedName>
        <fullName evidence="2">DUF6534 domain-containing protein</fullName>
    </recommendedName>
</protein>
<comment type="caution">
    <text evidence="3">The sequence shown here is derived from an EMBL/GenBank/DDBJ whole genome shotgun (WGS) entry which is preliminary data.</text>
</comment>
<dbReference type="Proteomes" id="UP001221142">
    <property type="component" value="Unassembled WGS sequence"/>
</dbReference>
<sequence>MTSPLPPHVGVMTAPELYGMLFNYGLMGSLIVQVYNYYLAFPKDPVVTKALVYSIFLLELTQTGIMSYFAYTIFGSGYGNIAVFERSALEWFPVCVLGSLIAGIVQLFYTYRLYRFSGSKIIGGGIALLALLQIGSGIGQGVISKLVTSRANLSTKPICVTIWLASSALCDILIACTMAFYLHLGISMAPRLRNFLTRTVRYTIETGAITAAAALIQLIVFLALPSHNYFETPSWTLGKLYSNTLLVLLNSRATPLSDRETDFGDLHTKPLHFAAQAGRSTQLEPCKNASNDAGQGEGWDSTELASTKVGSAPRAYLESARNFETEHFASKLMDSRIAVGIDPTVVNHYLRIESRESIPPQLAASTLMNDDKSCLVRAPGNKINWRSSAR</sequence>
<feature type="transmembrane region" description="Helical" evidence="1">
    <location>
        <begin position="91"/>
        <end position="109"/>
    </location>
</feature>
<feature type="transmembrane region" description="Helical" evidence="1">
    <location>
        <begin position="20"/>
        <end position="38"/>
    </location>
</feature>
<dbReference type="InterPro" id="IPR045339">
    <property type="entry name" value="DUF6534"/>
</dbReference>
<feature type="transmembrane region" description="Helical" evidence="1">
    <location>
        <begin position="121"/>
        <end position="142"/>
    </location>
</feature>
<reference evidence="3" key="1">
    <citation type="submission" date="2023-03" db="EMBL/GenBank/DDBJ databases">
        <title>Massive genome expansion in bonnet fungi (Mycena s.s.) driven by repeated elements and novel gene families across ecological guilds.</title>
        <authorList>
            <consortium name="Lawrence Berkeley National Laboratory"/>
            <person name="Harder C.B."/>
            <person name="Miyauchi S."/>
            <person name="Viragh M."/>
            <person name="Kuo A."/>
            <person name="Thoen E."/>
            <person name="Andreopoulos B."/>
            <person name="Lu D."/>
            <person name="Skrede I."/>
            <person name="Drula E."/>
            <person name="Henrissat B."/>
            <person name="Morin E."/>
            <person name="Kohler A."/>
            <person name="Barry K."/>
            <person name="LaButti K."/>
            <person name="Morin E."/>
            <person name="Salamov A."/>
            <person name="Lipzen A."/>
            <person name="Mereny Z."/>
            <person name="Hegedus B."/>
            <person name="Baldrian P."/>
            <person name="Stursova M."/>
            <person name="Weitz H."/>
            <person name="Taylor A."/>
            <person name="Grigoriev I.V."/>
            <person name="Nagy L.G."/>
            <person name="Martin F."/>
            <person name="Kauserud H."/>
        </authorList>
    </citation>
    <scope>NUCLEOTIDE SEQUENCE</scope>
    <source>
        <strain evidence="3">9284</strain>
    </source>
</reference>
<dbReference type="PANTHER" id="PTHR40465:SF1">
    <property type="entry name" value="DUF6534 DOMAIN-CONTAINING PROTEIN"/>
    <property type="match status" value="1"/>
</dbReference>
<keyword evidence="4" id="KW-1185">Reference proteome</keyword>
<feature type="transmembrane region" description="Helical" evidence="1">
    <location>
        <begin position="202"/>
        <end position="224"/>
    </location>
</feature>
<evidence type="ECO:0000313" key="4">
    <source>
        <dbReference type="Proteomes" id="UP001221142"/>
    </source>
</evidence>
<evidence type="ECO:0000313" key="3">
    <source>
        <dbReference type="EMBL" id="KAJ7610424.1"/>
    </source>
</evidence>
<keyword evidence="1" id="KW-0472">Membrane</keyword>
<keyword evidence="1" id="KW-0812">Transmembrane</keyword>
<evidence type="ECO:0000256" key="1">
    <source>
        <dbReference type="SAM" id="Phobius"/>
    </source>
</evidence>
<dbReference type="AlphaFoldDB" id="A0AAD7B5I1"/>
<dbReference type="Pfam" id="PF20152">
    <property type="entry name" value="DUF6534"/>
    <property type="match status" value="1"/>
</dbReference>
<evidence type="ECO:0000259" key="2">
    <source>
        <dbReference type="Pfam" id="PF20152"/>
    </source>
</evidence>
<dbReference type="PANTHER" id="PTHR40465">
    <property type="entry name" value="CHROMOSOME 1, WHOLE GENOME SHOTGUN SEQUENCE"/>
    <property type="match status" value="1"/>
</dbReference>
<proteinExistence type="predicted"/>